<evidence type="ECO:0000313" key="2">
    <source>
        <dbReference type="EMBL" id="TCC64066.1"/>
    </source>
</evidence>
<dbReference type="InterPro" id="IPR036691">
    <property type="entry name" value="Endo/exonu/phosph_ase_sf"/>
</dbReference>
<keyword evidence="3" id="KW-1185">Reference proteome</keyword>
<keyword evidence="2" id="KW-0269">Exonuclease</keyword>
<keyword evidence="2" id="KW-0255">Endonuclease</keyword>
<proteinExistence type="predicted"/>
<dbReference type="Pfam" id="PF03372">
    <property type="entry name" value="Exo_endo_phos"/>
    <property type="match status" value="1"/>
</dbReference>
<keyword evidence="2" id="KW-0540">Nuclease</keyword>
<sequence length="129" mass="14391">MPDRIRVATLNIWCRHGDWPARRDVLREGFRSLRPDFVALQETVVDDAGDQVREIFGDEYDVLHQGCRTSEGVGCSVVSRWPAVRDEEVDLCVTDRVNPRDFPGHSAAVEVASWRATSTRGPRPAASGS</sequence>
<dbReference type="GO" id="GO:0004527">
    <property type="term" value="F:exonuclease activity"/>
    <property type="evidence" value="ECO:0007669"/>
    <property type="project" value="UniProtKB-KW"/>
</dbReference>
<name>A0A4R0KXM3_9ACTN</name>
<dbReference type="GO" id="GO:0004519">
    <property type="term" value="F:endonuclease activity"/>
    <property type="evidence" value="ECO:0007669"/>
    <property type="project" value="UniProtKB-KW"/>
</dbReference>
<evidence type="ECO:0000259" key="1">
    <source>
        <dbReference type="Pfam" id="PF03372"/>
    </source>
</evidence>
<dbReference type="Proteomes" id="UP000291144">
    <property type="component" value="Unassembled WGS sequence"/>
</dbReference>
<dbReference type="InterPro" id="IPR005135">
    <property type="entry name" value="Endo/exonuclease/phosphatase"/>
</dbReference>
<gene>
    <name evidence="2" type="ORF">E0H73_06470</name>
</gene>
<accession>A0A4R0KXM3</accession>
<organism evidence="2 3">
    <name type="scientific">Kribbella pittospori</name>
    <dbReference type="NCBI Taxonomy" id="722689"/>
    <lineage>
        <taxon>Bacteria</taxon>
        <taxon>Bacillati</taxon>
        <taxon>Actinomycetota</taxon>
        <taxon>Actinomycetes</taxon>
        <taxon>Propionibacteriales</taxon>
        <taxon>Kribbellaceae</taxon>
        <taxon>Kribbella</taxon>
    </lineage>
</organism>
<dbReference type="EMBL" id="SJKB01000002">
    <property type="protein sequence ID" value="TCC64066.1"/>
    <property type="molecule type" value="Genomic_DNA"/>
</dbReference>
<dbReference type="RefSeq" id="WP_131352573.1">
    <property type="nucleotide sequence ID" value="NZ_SJKB01000002.1"/>
</dbReference>
<comment type="caution">
    <text evidence="2">The sequence shown here is derived from an EMBL/GenBank/DDBJ whole genome shotgun (WGS) entry which is preliminary data.</text>
</comment>
<reference evidence="2 3" key="1">
    <citation type="submission" date="2019-02" db="EMBL/GenBank/DDBJ databases">
        <title>Kribbella capetownensis sp. nov. and Kribbella speibonae sp. nov., isolated from soil.</title>
        <authorList>
            <person name="Curtis S.M."/>
            <person name="Norton I."/>
            <person name="Everest G.J."/>
            <person name="Meyers P.R."/>
        </authorList>
    </citation>
    <scope>NUCLEOTIDE SEQUENCE [LARGE SCALE GENOMIC DNA]</scope>
    <source>
        <strain evidence="2 3">NRRL B-24813</strain>
    </source>
</reference>
<dbReference type="OrthoDB" id="9787701at2"/>
<evidence type="ECO:0000313" key="3">
    <source>
        <dbReference type="Proteomes" id="UP000291144"/>
    </source>
</evidence>
<protein>
    <submittedName>
        <fullName evidence="2">Endonuclease/exonuclease/phosphatase family protein</fullName>
    </submittedName>
</protein>
<dbReference type="SUPFAM" id="SSF56219">
    <property type="entry name" value="DNase I-like"/>
    <property type="match status" value="1"/>
</dbReference>
<keyword evidence="2" id="KW-0378">Hydrolase</keyword>
<feature type="domain" description="Endonuclease/exonuclease/phosphatase" evidence="1">
    <location>
        <begin position="8"/>
        <end position="101"/>
    </location>
</feature>
<dbReference type="Gene3D" id="3.60.10.10">
    <property type="entry name" value="Endonuclease/exonuclease/phosphatase"/>
    <property type="match status" value="1"/>
</dbReference>
<dbReference type="AlphaFoldDB" id="A0A4R0KXM3"/>